<sequence length="112" mass="12438">MVPEAPNPKSILLNFAVFASEILLLVWCLDAKDMQENCRPLFQSPQFHLHPVIRCQRHARKLPASFPELTVPPAVISRLIGPTAQNDTPFQKNDEKGKLKNKKGVGGRVKGG</sequence>
<feature type="region of interest" description="Disordered" evidence="1">
    <location>
        <begin position="82"/>
        <end position="112"/>
    </location>
</feature>
<evidence type="ECO:0000256" key="1">
    <source>
        <dbReference type="SAM" id="MobiDB-lite"/>
    </source>
</evidence>
<evidence type="ECO:0000313" key="4">
    <source>
        <dbReference type="Proteomes" id="UP001054837"/>
    </source>
</evidence>
<keyword evidence="2" id="KW-0812">Transmembrane</keyword>
<organism evidence="3 4">
    <name type="scientific">Caerostris darwini</name>
    <dbReference type="NCBI Taxonomy" id="1538125"/>
    <lineage>
        <taxon>Eukaryota</taxon>
        <taxon>Metazoa</taxon>
        <taxon>Ecdysozoa</taxon>
        <taxon>Arthropoda</taxon>
        <taxon>Chelicerata</taxon>
        <taxon>Arachnida</taxon>
        <taxon>Araneae</taxon>
        <taxon>Araneomorphae</taxon>
        <taxon>Entelegynae</taxon>
        <taxon>Araneoidea</taxon>
        <taxon>Araneidae</taxon>
        <taxon>Caerostris</taxon>
    </lineage>
</organism>
<feature type="transmembrane region" description="Helical" evidence="2">
    <location>
        <begin position="12"/>
        <end position="29"/>
    </location>
</feature>
<keyword evidence="4" id="KW-1185">Reference proteome</keyword>
<keyword evidence="2" id="KW-1133">Transmembrane helix</keyword>
<dbReference type="AlphaFoldDB" id="A0AAV4PZA9"/>
<dbReference type="Proteomes" id="UP001054837">
    <property type="component" value="Unassembled WGS sequence"/>
</dbReference>
<feature type="compositionally biased region" description="Basic residues" evidence="1">
    <location>
        <begin position="99"/>
        <end position="112"/>
    </location>
</feature>
<gene>
    <name evidence="3" type="ORF">CDAR_579851</name>
</gene>
<keyword evidence="2" id="KW-0472">Membrane</keyword>
<name>A0AAV4PZA9_9ARAC</name>
<comment type="caution">
    <text evidence="3">The sequence shown here is derived from an EMBL/GenBank/DDBJ whole genome shotgun (WGS) entry which is preliminary data.</text>
</comment>
<reference evidence="3 4" key="1">
    <citation type="submission" date="2021-06" db="EMBL/GenBank/DDBJ databases">
        <title>Caerostris darwini draft genome.</title>
        <authorList>
            <person name="Kono N."/>
            <person name="Arakawa K."/>
        </authorList>
    </citation>
    <scope>NUCLEOTIDE SEQUENCE [LARGE SCALE GENOMIC DNA]</scope>
</reference>
<dbReference type="EMBL" id="BPLQ01003435">
    <property type="protein sequence ID" value="GIY00498.1"/>
    <property type="molecule type" value="Genomic_DNA"/>
</dbReference>
<evidence type="ECO:0000256" key="2">
    <source>
        <dbReference type="SAM" id="Phobius"/>
    </source>
</evidence>
<accession>A0AAV4PZA9</accession>
<proteinExistence type="predicted"/>
<protein>
    <submittedName>
        <fullName evidence="3">Uncharacterized protein</fullName>
    </submittedName>
</protein>
<evidence type="ECO:0000313" key="3">
    <source>
        <dbReference type="EMBL" id="GIY00498.1"/>
    </source>
</evidence>